<feature type="transmembrane region" description="Helical" evidence="1">
    <location>
        <begin position="17"/>
        <end position="38"/>
    </location>
</feature>
<sequence length="96" mass="10922">MSATTTPTRGPAKPAPYVIAGVLLVIGIIVPLIVPLYARKDPELFGMPFFYWFQILEVFLEAFLLWIIYGIVIREDRRRRGVVRGDRTTDGSEVVR</sequence>
<evidence type="ECO:0000313" key="2">
    <source>
        <dbReference type="EMBL" id="RNE62492.1"/>
    </source>
</evidence>
<reference evidence="2 3" key="1">
    <citation type="submission" date="2018-11" db="EMBL/GenBank/DDBJ databases">
        <title>Cryobacterium sp. nov., isolated from rhizosphere soil of lettuce.</title>
        <authorList>
            <person name="Wang Y."/>
        </authorList>
    </citation>
    <scope>NUCLEOTIDE SEQUENCE [LARGE SCALE GENOMIC DNA]</scope>
    <source>
        <strain evidence="2 3">NEAU-85</strain>
    </source>
</reference>
<organism evidence="2 3">
    <name type="scientific">Cryobacterium tepidiphilum</name>
    <dbReference type="NCBI Taxonomy" id="2486026"/>
    <lineage>
        <taxon>Bacteria</taxon>
        <taxon>Bacillati</taxon>
        <taxon>Actinomycetota</taxon>
        <taxon>Actinomycetes</taxon>
        <taxon>Micrococcales</taxon>
        <taxon>Microbacteriaceae</taxon>
        <taxon>Cryobacterium</taxon>
    </lineage>
</organism>
<dbReference type="RefSeq" id="WP_123045722.1">
    <property type="nucleotide sequence ID" value="NZ_RDSR01000010.1"/>
</dbReference>
<dbReference type="EMBL" id="RDSR01000010">
    <property type="protein sequence ID" value="RNE62492.1"/>
    <property type="molecule type" value="Genomic_DNA"/>
</dbReference>
<comment type="caution">
    <text evidence="2">The sequence shown here is derived from an EMBL/GenBank/DDBJ whole genome shotgun (WGS) entry which is preliminary data.</text>
</comment>
<protein>
    <submittedName>
        <fullName evidence="2">DUF3311 domain-containing protein</fullName>
    </submittedName>
</protein>
<keyword evidence="3" id="KW-1185">Reference proteome</keyword>
<dbReference type="Proteomes" id="UP000279859">
    <property type="component" value="Unassembled WGS sequence"/>
</dbReference>
<accession>A0A3M8LCH8</accession>
<evidence type="ECO:0000256" key="1">
    <source>
        <dbReference type="SAM" id="Phobius"/>
    </source>
</evidence>
<gene>
    <name evidence="2" type="ORF">EEJ31_07690</name>
</gene>
<feature type="transmembrane region" description="Helical" evidence="1">
    <location>
        <begin position="50"/>
        <end position="72"/>
    </location>
</feature>
<keyword evidence="1" id="KW-0472">Membrane</keyword>
<keyword evidence="1" id="KW-0812">Transmembrane</keyword>
<dbReference type="OrthoDB" id="123261at2"/>
<dbReference type="Pfam" id="PF11755">
    <property type="entry name" value="DUF3311"/>
    <property type="match status" value="1"/>
</dbReference>
<proteinExistence type="predicted"/>
<keyword evidence="1" id="KW-1133">Transmembrane helix</keyword>
<dbReference type="InterPro" id="IPR021741">
    <property type="entry name" value="DUF3311"/>
</dbReference>
<dbReference type="AlphaFoldDB" id="A0A3M8LCH8"/>
<name>A0A3M8LCH8_9MICO</name>
<evidence type="ECO:0000313" key="3">
    <source>
        <dbReference type="Proteomes" id="UP000279859"/>
    </source>
</evidence>